<proteinExistence type="predicted"/>
<evidence type="ECO:0000313" key="3">
    <source>
        <dbReference type="Proteomes" id="UP000738349"/>
    </source>
</evidence>
<feature type="region of interest" description="Disordered" evidence="1">
    <location>
        <begin position="69"/>
        <end position="89"/>
    </location>
</feature>
<dbReference type="EMBL" id="JAGMUV010000005">
    <property type="protein sequence ID" value="KAH7157032.1"/>
    <property type="molecule type" value="Genomic_DNA"/>
</dbReference>
<comment type="caution">
    <text evidence="2">The sequence shown here is derived from an EMBL/GenBank/DDBJ whole genome shotgun (WGS) entry which is preliminary data.</text>
</comment>
<gene>
    <name evidence="2" type="ORF">EDB81DRAFT_411085</name>
</gene>
<protein>
    <submittedName>
        <fullName evidence="2">Uncharacterized protein</fullName>
    </submittedName>
</protein>
<dbReference type="Proteomes" id="UP000738349">
    <property type="component" value="Unassembled WGS sequence"/>
</dbReference>
<evidence type="ECO:0000256" key="1">
    <source>
        <dbReference type="SAM" id="MobiDB-lite"/>
    </source>
</evidence>
<keyword evidence="3" id="KW-1185">Reference proteome</keyword>
<organism evidence="2 3">
    <name type="scientific">Dactylonectria macrodidyma</name>
    <dbReference type="NCBI Taxonomy" id="307937"/>
    <lineage>
        <taxon>Eukaryota</taxon>
        <taxon>Fungi</taxon>
        <taxon>Dikarya</taxon>
        <taxon>Ascomycota</taxon>
        <taxon>Pezizomycotina</taxon>
        <taxon>Sordariomycetes</taxon>
        <taxon>Hypocreomycetidae</taxon>
        <taxon>Hypocreales</taxon>
        <taxon>Nectriaceae</taxon>
        <taxon>Dactylonectria</taxon>
    </lineage>
</organism>
<accession>A0A9P9FAK8</accession>
<feature type="compositionally biased region" description="Basic residues" evidence="1">
    <location>
        <begin position="19"/>
        <end position="32"/>
    </location>
</feature>
<sequence length="219" mass="23689">MLSLRSIDPIQRYPGQKPMPHHHKWTHASFTGHRRPQLRPSVLGGCIAPYCKITRHCATLYCGKPLGSDATHHPKEAKEKKKKKTEAASPLFLSSSPLPSVLPPSVHLSQPHLFSSSPPEGGALRFGNLVSPKLPSCCLLKMSILTWSRCESEDRLTQVEGVARSLGAVSGGFGGLFPLGFHLGLSVSPSLDSRLSLVPHFPLAPGVRSLAKNLHPAPR</sequence>
<reference evidence="2" key="1">
    <citation type="journal article" date="2021" name="Nat. Commun.">
        <title>Genetic determinants of endophytism in the Arabidopsis root mycobiome.</title>
        <authorList>
            <person name="Mesny F."/>
            <person name="Miyauchi S."/>
            <person name="Thiergart T."/>
            <person name="Pickel B."/>
            <person name="Atanasova L."/>
            <person name="Karlsson M."/>
            <person name="Huettel B."/>
            <person name="Barry K.W."/>
            <person name="Haridas S."/>
            <person name="Chen C."/>
            <person name="Bauer D."/>
            <person name="Andreopoulos W."/>
            <person name="Pangilinan J."/>
            <person name="LaButti K."/>
            <person name="Riley R."/>
            <person name="Lipzen A."/>
            <person name="Clum A."/>
            <person name="Drula E."/>
            <person name="Henrissat B."/>
            <person name="Kohler A."/>
            <person name="Grigoriev I.V."/>
            <person name="Martin F.M."/>
            <person name="Hacquard S."/>
        </authorList>
    </citation>
    <scope>NUCLEOTIDE SEQUENCE</scope>
    <source>
        <strain evidence="2">MPI-CAGE-AT-0147</strain>
    </source>
</reference>
<feature type="compositionally biased region" description="Basic and acidic residues" evidence="1">
    <location>
        <begin position="70"/>
        <end position="79"/>
    </location>
</feature>
<dbReference type="AlphaFoldDB" id="A0A9P9FAK8"/>
<evidence type="ECO:0000313" key="2">
    <source>
        <dbReference type="EMBL" id="KAH7157032.1"/>
    </source>
</evidence>
<feature type="region of interest" description="Disordered" evidence="1">
    <location>
        <begin position="1"/>
        <end position="32"/>
    </location>
</feature>
<name>A0A9P9FAK8_9HYPO</name>